<proteinExistence type="predicted"/>
<evidence type="ECO:0000256" key="1">
    <source>
        <dbReference type="SAM" id="Phobius"/>
    </source>
</evidence>
<keyword evidence="1" id="KW-1133">Transmembrane helix</keyword>
<organism evidence="2 3">
    <name type="scientific">Dietzia kunjamensis subsp. schimae</name>
    <dbReference type="NCBI Taxonomy" id="498198"/>
    <lineage>
        <taxon>Bacteria</taxon>
        <taxon>Bacillati</taxon>
        <taxon>Actinomycetota</taxon>
        <taxon>Actinomycetes</taxon>
        <taxon>Mycobacteriales</taxon>
        <taxon>Dietziaceae</taxon>
        <taxon>Dietzia</taxon>
    </lineage>
</organism>
<feature type="transmembrane region" description="Helical" evidence="1">
    <location>
        <begin position="56"/>
        <end position="75"/>
    </location>
</feature>
<name>A0ABY1N522_9ACTN</name>
<keyword evidence="1" id="KW-0472">Membrane</keyword>
<comment type="caution">
    <text evidence="2">The sequence shown here is derived from an EMBL/GenBank/DDBJ whole genome shotgun (WGS) entry which is preliminary data.</text>
</comment>
<accession>A0ABY1N522</accession>
<sequence length="467" mass="50678">MLLDSLIRFIVARVTSDVLIGLRRVRSPAGGMPHKVIQITVGERGRCVMGRARDGLGALTVALLAALMLTVVSVVHSPTTAGATPYSVYLDVPADNADGEMAGGVSTGMTTDVAELRAALDVVRAARVAPERYSTLARQYWLAVGAENADIDLELWEPARGLAANLDTVDKVYVNYLRLYNSHDGYWWAGMAGLAGMSFAAGFWDLDDVGGVLTVLGVHEAGLGVGGAMAGLPWEVAREMPRDVRLLATVGPTLRQPDVDWYLHRLLVMQRHIFTDMIPVHEAYAAGGLPAVEELAAGGAYDDYALESWRMLDEGSPDGLSEALLRMASQEQNQIIADQWDATASGRGDVGRVLTYITTVGGAPDIPGARTLGRFRPLSVRAEVGGQPVVAHTPLPAFNWADREPRWEYIEQDLVPAYRSLVRDRPDEAPRYLDVGFRPRAEQNRILVRLPEFAGQMTTGWAVVPGR</sequence>
<evidence type="ECO:0000313" key="2">
    <source>
        <dbReference type="EMBL" id="SMO87784.1"/>
    </source>
</evidence>
<dbReference type="Proteomes" id="UP000315460">
    <property type="component" value="Unassembled WGS sequence"/>
</dbReference>
<evidence type="ECO:0000313" key="3">
    <source>
        <dbReference type="Proteomes" id="UP000315460"/>
    </source>
</evidence>
<protein>
    <submittedName>
        <fullName evidence="2">Uncharacterized protein</fullName>
    </submittedName>
</protein>
<dbReference type="EMBL" id="FXTG01000010">
    <property type="protein sequence ID" value="SMO87784.1"/>
    <property type="molecule type" value="Genomic_DNA"/>
</dbReference>
<keyword evidence="3" id="KW-1185">Reference proteome</keyword>
<keyword evidence="1" id="KW-0812">Transmembrane</keyword>
<gene>
    <name evidence="2" type="ORF">SAMN06265174_11074</name>
</gene>
<reference evidence="2 3" key="1">
    <citation type="submission" date="2017-05" db="EMBL/GenBank/DDBJ databases">
        <authorList>
            <person name="Varghese N."/>
            <person name="Submissions S."/>
        </authorList>
    </citation>
    <scope>NUCLEOTIDE SEQUENCE [LARGE SCALE GENOMIC DNA]</scope>
    <source>
        <strain evidence="2 3">DSM 45139</strain>
    </source>
</reference>